<keyword evidence="2" id="KW-1185">Reference proteome</keyword>
<evidence type="ECO:0000313" key="1">
    <source>
        <dbReference type="EMBL" id="CAH3045165.1"/>
    </source>
</evidence>
<dbReference type="InterPro" id="IPR013783">
    <property type="entry name" value="Ig-like_fold"/>
</dbReference>
<proteinExistence type="predicted"/>
<reference evidence="1 2" key="1">
    <citation type="submission" date="2022-05" db="EMBL/GenBank/DDBJ databases">
        <authorList>
            <consortium name="Genoscope - CEA"/>
            <person name="William W."/>
        </authorList>
    </citation>
    <scope>NUCLEOTIDE SEQUENCE [LARGE SCALE GENOMIC DNA]</scope>
</reference>
<gene>
    <name evidence="1" type="ORF">PMEA_00032980</name>
</gene>
<evidence type="ECO:0008006" key="3">
    <source>
        <dbReference type="Google" id="ProtNLM"/>
    </source>
</evidence>
<evidence type="ECO:0000313" key="2">
    <source>
        <dbReference type="Proteomes" id="UP001159428"/>
    </source>
</evidence>
<protein>
    <recommendedName>
        <fullName evidence="3">Ig-like domain-containing protein</fullName>
    </recommendedName>
</protein>
<dbReference type="InterPro" id="IPR036179">
    <property type="entry name" value="Ig-like_dom_sf"/>
</dbReference>
<accession>A0AAU9W1L7</accession>
<dbReference type="AlphaFoldDB" id="A0AAU9W1L7"/>
<dbReference type="SUPFAM" id="SSF48726">
    <property type="entry name" value="Immunoglobulin"/>
    <property type="match status" value="1"/>
</dbReference>
<organism evidence="1 2">
    <name type="scientific">Pocillopora meandrina</name>
    <dbReference type="NCBI Taxonomy" id="46732"/>
    <lineage>
        <taxon>Eukaryota</taxon>
        <taxon>Metazoa</taxon>
        <taxon>Cnidaria</taxon>
        <taxon>Anthozoa</taxon>
        <taxon>Hexacorallia</taxon>
        <taxon>Scleractinia</taxon>
        <taxon>Astrocoeniina</taxon>
        <taxon>Pocilloporidae</taxon>
        <taxon>Pocillopora</taxon>
    </lineage>
</organism>
<dbReference type="Proteomes" id="UP001159428">
    <property type="component" value="Unassembled WGS sequence"/>
</dbReference>
<comment type="caution">
    <text evidence="1">The sequence shown here is derived from an EMBL/GenBank/DDBJ whole genome shotgun (WGS) entry which is preliminary data.</text>
</comment>
<sequence length="258" mass="28834">MKCSELNDVRCQGIPYEVYEEIKEHKFGGKSARTIKVLKIRSALYSRDQGEFECIATNGHAQPAKLIIDLNVLEPLSFLVKPDVILHGYQAHSLTLNCSTNDRNATVSLYHRHRPLAPFRERKIDAKKVFLKGQVFTLLNLSLKVQGTYACEAKTEENESIRWPSTRGYLIVSQARIPDYFELKPANPIIVPKGGSTIVTCESEGVSEIQLQRKKGDVSNGNASIQDRMVGIGPPTECKLSSGLRTLKWRTVESTSVC</sequence>
<name>A0AAU9W1L7_9CNID</name>
<dbReference type="Gene3D" id="2.60.40.10">
    <property type="entry name" value="Immunoglobulins"/>
    <property type="match status" value="1"/>
</dbReference>
<dbReference type="EMBL" id="CALNXJ010000008">
    <property type="protein sequence ID" value="CAH3045165.1"/>
    <property type="molecule type" value="Genomic_DNA"/>
</dbReference>